<evidence type="ECO:0000313" key="1">
    <source>
        <dbReference type="EMBL" id="AYF28933.1"/>
    </source>
</evidence>
<gene>
    <name evidence="1" type="ORF">CSH63_16015</name>
</gene>
<dbReference type="AlphaFoldDB" id="A0A386WLP0"/>
<dbReference type="RefSeq" id="WP_120570979.1">
    <property type="nucleotide sequence ID" value="NZ_CP024087.1"/>
</dbReference>
<name>A0A386WLP0_9ACTN</name>
<protein>
    <submittedName>
        <fullName evidence="1">Uncharacterized protein</fullName>
    </submittedName>
</protein>
<organism evidence="1 2">
    <name type="scientific">Micromonospora tulbaghiae</name>
    <dbReference type="NCBI Taxonomy" id="479978"/>
    <lineage>
        <taxon>Bacteria</taxon>
        <taxon>Bacillati</taxon>
        <taxon>Actinomycetota</taxon>
        <taxon>Actinomycetes</taxon>
        <taxon>Micromonosporales</taxon>
        <taxon>Micromonosporaceae</taxon>
        <taxon>Micromonospora</taxon>
    </lineage>
</organism>
<proteinExistence type="predicted"/>
<evidence type="ECO:0000313" key="2">
    <source>
        <dbReference type="Proteomes" id="UP000267804"/>
    </source>
</evidence>
<dbReference type="Proteomes" id="UP000267804">
    <property type="component" value="Chromosome"/>
</dbReference>
<sequence>MPEWSCGCCGRWRVSVELIRGRYRYRLAHHYPPQHGGGANVLGEVGSVAELERLLKRYAPLTLADLHEAA</sequence>
<reference evidence="1 2" key="1">
    <citation type="submission" date="2017-10" db="EMBL/GenBank/DDBJ databases">
        <title>Integration of genomic and chemical information greatly accelerates assignment of the full stereostructure of myelolactone, a potent inhibitor of myeloma from a marine-derived Micromonospora.</title>
        <authorList>
            <person name="Kim M.C."/>
            <person name="Machado H."/>
            <person name="Jensen P.R."/>
            <person name="Fenical W."/>
        </authorList>
    </citation>
    <scope>NUCLEOTIDE SEQUENCE [LARGE SCALE GENOMIC DNA]</scope>
    <source>
        <strain evidence="1 2">CNY-010</strain>
    </source>
</reference>
<dbReference type="EMBL" id="CP024087">
    <property type="protein sequence ID" value="AYF28933.1"/>
    <property type="molecule type" value="Genomic_DNA"/>
</dbReference>
<accession>A0A386WLP0</accession>
<dbReference type="KEGG" id="mtua:CSH63_16015"/>